<dbReference type="SMART" id="SM00342">
    <property type="entry name" value="HTH_ARAC"/>
    <property type="match status" value="1"/>
</dbReference>
<dbReference type="Pfam" id="PF12833">
    <property type="entry name" value="HTH_18"/>
    <property type="match status" value="1"/>
</dbReference>
<organism evidence="5 6">
    <name type="scientific">Arthrobacter deserti</name>
    <dbReference type="NCBI Taxonomy" id="1742687"/>
    <lineage>
        <taxon>Bacteria</taxon>
        <taxon>Bacillati</taxon>
        <taxon>Actinomycetota</taxon>
        <taxon>Actinomycetes</taxon>
        <taxon>Micrococcales</taxon>
        <taxon>Micrococcaceae</taxon>
        <taxon>Arthrobacter</taxon>
    </lineage>
</organism>
<keyword evidence="2" id="KW-0238">DNA-binding</keyword>
<feature type="domain" description="HTH araC/xylS-type" evidence="4">
    <location>
        <begin position="205"/>
        <end position="306"/>
    </location>
</feature>
<sequence>MAVVRAAGIEAWQEISGRYFVPLHCTTPGRAFSASISPIRLAPDVSVCRIGSGPVRVERTDRLVRHDDGDDLLLSLQLGSSGTVSQHGRTARIVPGAAALYETNRPYVLDHRHPGQGLIVLRVARSRLGVRDRLITGACGKTLDSRVPGMGAFTGYLRGLAEDSAPEAGIRPELGAAAADLLAMVLRSFAGIGHSGWDSDRALLAAVKSYILEHLADPGLSVDNLARAHHVSVRKIHALFAAAGQTPAAFVRTRRLQRAAALLPSRAAEGRTIAADGAACGFADPATFNRAFMREYGCPPSEWDRVAGQ</sequence>
<evidence type="ECO:0000256" key="2">
    <source>
        <dbReference type="ARBA" id="ARBA00023125"/>
    </source>
</evidence>
<dbReference type="Proteomes" id="UP000523795">
    <property type="component" value="Unassembled WGS sequence"/>
</dbReference>
<dbReference type="PANTHER" id="PTHR46796:SF6">
    <property type="entry name" value="ARAC SUBFAMILY"/>
    <property type="match status" value="1"/>
</dbReference>
<dbReference type="Pfam" id="PF14525">
    <property type="entry name" value="AraC_binding_2"/>
    <property type="match status" value="1"/>
</dbReference>
<dbReference type="InterPro" id="IPR018060">
    <property type="entry name" value="HTH_AraC"/>
</dbReference>
<reference evidence="5 6" key="1">
    <citation type="submission" date="2020-04" db="EMBL/GenBank/DDBJ databases">
        <authorList>
            <person name="Liu S."/>
        </authorList>
    </citation>
    <scope>NUCLEOTIDE SEQUENCE [LARGE SCALE GENOMIC DNA]</scope>
    <source>
        <strain evidence="5 6">CGMCC 1.15091</strain>
    </source>
</reference>
<dbReference type="SUPFAM" id="SSF46689">
    <property type="entry name" value="Homeodomain-like"/>
    <property type="match status" value="1"/>
</dbReference>
<protein>
    <submittedName>
        <fullName evidence="5">AraC family transcriptional regulator</fullName>
    </submittedName>
</protein>
<dbReference type="InterPro" id="IPR050204">
    <property type="entry name" value="AraC_XylS_family_regulators"/>
</dbReference>
<accession>A0ABX1JSR9</accession>
<proteinExistence type="predicted"/>
<keyword evidence="1" id="KW-0805">Transcription regulation</keyword>
<evidence type="ECO:0000256" key="3">
    <source>
        <dbReference type="ARBA" id="ARBA00023163"/>
    </source>
</evidence>
<gene>
    <name evidence="5" type="ORF">HER39_11545</name>
</gene>
<evidence type="ECO:0000313" key="6">
    <source>
        <dbReference type="Proteomes" id="UP000523795"/>
    </source>
</evidence>
<dbReference type="PROSITE" id="PS01124">
    <property type="entry name" value="HTH_ARAC_FAMILY_2"/>
    <property type="match status" value="1"/>
</dbReference>
<keyword evidence="3" id="KW-0804">Transcription</keyword>
<evidence type="ECO:0000313" key="5">
    <source>
        <dbReference type="EMBL" id="NKX51185.1"/>
    </source>
</evidence>
<evidence type="ECO:0000259" key="4">
    <source>
        <dbReference type="PROSITE" id="PS01124"/>
    </source>
</evidence>
<dbReference type="Gene3D" id="1.10.10.60">
    <property type="entry name" value="Homeodomain-like"/>
    <property type="match status" value="1"/>
</dbReference>
<name>A0ABX1JSR9_9MICC</name>
<evidence type="ECO:0000256" key="1">
    <source>
        <dbReference type="ARBA" id="ARBA00023015"/>
    </source>
</evidence>
<dbReference type="PANTHER" id="PTHR46796">
    <property type="entry name" value="HTH-TYPE TRANSCRIPTIONAL ACTIVATOR RHAS-RELATED"/>
    <property type="match status" value="1"/>
</dbReference>
<dbReference type="InterPro" id="IPR009057">
    <property type="entry name" value="Homeodomain-like_sf"/>
</dbReference>
<dbReference type="EMBL" id="JAAZSR010000185">
    <property type="protein sequence ID" value="NKX51185.1"/>
    <property type="molecule type" value="Genomic_DNA"/>
</dbReference>
<comment type="caution">
    <text evidence="5">The sequence shown here is derived from an EMBL/GenBank/DDBJ whole genome shotgun (WGS) entry which is preliminary data.</text>
</comment>
<dbReference type="InterPro" id="IPR035418">
    <property type="entry name" value="AraC-bd_2"/>
</dbReference>
<keyword evidence="6" id="KW-1185">Reference proteome</keyword>